<keyword evidence="4" id="KW-1185">Reference proteome</keyword>
<proteinExistence type="predicted"/>
<sequence>MAGLVDDGARRIGENVRNAREYRGMSLEALAGLVGRSKGWLSKVENGKARLERRSDIRALAEALEVSASDLLGEPAPMIRPRDRAYGDVVRLREALFDSSLDNPPDVPVRPLSALVELANGDIREKRRAADDAHLSTVLPGVLEELHVHAVQGDERERCTALRLLVDLCTSAVNVLRHLGQVDLAWIAADRAEKAARLLGDPVMLGAAAVAQASARPSAGMSRPLRDAERIAGTIEQVIGDSRTGHEVYGMLLLFAALARQIQDDTDGASERLAEAKRVADRLGEQPDASPGEGWQSFGPANVGVWRTMLAVEAEHPETALKAAADVEVNALPRRSRKAALAIEQARALAMLGRNESAVRQIRHAEKLSAVAVHKNPMVRDLVADLYDRAAGRDLRGLAWRMNLS</sequence>
<organism evidence="3 4">
    <name type="scientific">Actinomadura miaoliensis</name>
    <dbReference type="NCBI Taxonomy" id="430685"/>
    <lineage>
        <taxon>Bacteria</taxon>
        <taxon>Bacillati</taxon>
        <taxon>Actinomycetota</taxon>
        <taxon>Actinomycetes</taxon>
        <taxon>Streptosporangiales</taxon>
        <taxon>Thermomonosporaceae</taxon>
        <taxon>Actinomadura</taxon>
    </lineage>
</organism>
<dbReference type="SUPFAM" id="SSF47413">
    <property type="entry name" value="lambda repressor-like DNA-binding domains"/>
    <property type="match status" value="1"/>
</dbReference>
<dbReference type="RefSeq" id="WP_344941644.1">
    <property type="nucleotide sequence ID" value="NZ_BAAAZG010000002.1"/>
</dbReference>
<dbReference type="InterPro" id="IPR050807">
    <property type="entry name" value="TransReg_Diox_bact_type"/>
</dbReference>
<comment type="caution">
    <text evidence="3">The sequence shown here is derived from an EMBL/GenBank/DDBJ whole genome shotgun (WGS) entry which is preliminary data.</text>
</comment>
<dbReference type="CDD" id="cd00093">
    <property type="entry name" value="HTH_XRE"/>
    <property type="match status" value="1"/>
</dbReference>
<keyword evidence="1" id="KW-0238">DNA-binding</keyword>
<dbReference type="InterPro" id="IPR010982">
    <property type="entry name" value="Lambda_DNA-bd_dom_sf"/>
</dbReference>
<evidence type="ECO:0000256" key="1">
    <source>
        <dbReference type="ARBA" id="ARBA00023125"/>
    </source>
</evidence>
<dbReference type="PANTHER" id="PTHR46797">
    <property type="entry name" value="HTH-TYPE TRANSCRIPTIONAL REGULATOR"/>
    <property type="match status" value="1"/>
</dbReference>
<dbReference type="PROSITE" id="PS50943">
    <property type="entry name" value="HTH_CROC1"/>
    <property type="match status" value="1"/>
</dbReference>
<dbReference type="PANTHER" id="PTHR46797:SF1">
    <property type="entry name" value="METHYLPHOSPHONATE SYNTHASE"/>
    <property type="match status" value="1"/>
</dbReference>
<reference evidence="4" key="1">
    <citation type="journal article" date="2019" name="Int. J. Syst. Evol. Microbiol.">
        <title>The Global Catalogue of Microorganisms (GCM) 10K type strain sequencing project: providing services to taxonomists for standard genome sequencing and annotation.</title>
        <authorList>
            <consortium name="The Broad Institute Genomics Platform"/>
            <consortium name="The Broad Institute Genome Sequencing Center for Infectious Disease"/>
            <person name="Wu L."/>
            <person name="Ma J."/>
        </authorList>
    </citation>
    <scope>NUCLEOTIDE SEQUENCE [LARGE SCALE GENOMIC DNA]</scope>
    <source>
        <strain evidence="4">JCM 16702</strain>
    </source>
</reference>
<dbReference type="InterPro" id="IPR001387">
    <property type="entry name" value="Cro/C1-type_HTH"/>
</dbReference>
<dbReference type="EMBL" id="BAAAZG010000002">
    <property type="protein sequence ID" value="GAA4060204.1"/>
    <property type="molecule type" value="Genomic_DNA"/>
</dbReference>
<dbReference type="SMART" id="SM00530">
    <property type="entry name" value="HTH_XRE"/>
    <property type="match status" value="1"/>
</dbReference>
<dbReference type="Pfam" id="PF13560">
    <property type="entry name" value="HTH_31"/>
    <property type="match status" value="1"/>
</dbReference>
<name>A0ABP7V7Y7_9ACTN</name>
<dbReference type="Gene3D" id="1.10.260.40">
    <property type="entry name" value="lambda repressor-like DNA-binding domains"/>
    <property type="match status" value="1"/>
</dbReference>
<gene>
    <name evidence="3" type="ORF">GCM10022214_11110</name>
</gene>
<evidence type="ECO:0000259" key="2">
    <source>
        <dbReference type="PROSITE" id="PS50943"/>
    </source>
</evidence>
<evidence type="ECO:0000313" key="4">
    <source>
        <dbReference type="Proteomes" id="UP001500683"/>
    </source>
</evidence>
<evidence type="ECO:0000313" key="3">
    <source>
        <dbReference type="EMBL" id="GAA4060204.1"/>
    </source>
</evidence>
<feature type="domain" description="HTH cro/C1-type" evidence="2">
    <location>
        <begin position="16"/>
        <end position="71"/>
    </location>
</feature>
<dbReference type="Proteomes" id="UP001500683">
    <property type="component" value="Unassembled WGS sequence"/>
</dbReference>
<accession>A0ABP7V7Y7</accession>
<protein>
    <submittedName>
        <fullName evidence="3">Helix-turn-helix transcriptional regulator</fullName>
    </submittedName>
</protein>